<reference evidence="1 2" key="1">
    <citation type="journal article" date="2019" name="Emerg. Microbes Infect.">
        <title>Comprehensive subspecies identification of 175 nontuberculous mycobacteria species based on 7547 genomic profiles.</title>
        <authorList>
            <person name="Matsumoto Y."/>
            <person name="Kinjo T."/>
            <person name="Motooka D."/>
            <person name="Nabeya D."/>
            <person name="Jung N."/>
            <person name="Uechi K."/>
            <person name="Horii T."/>
            <person name="Iida T."/>
            <person name="Fujita J."/>
            <person name="Nakamura S."/>
        </authorList>
    </citation>
    <scope>NUCLEOTIDE SEQUENCE [LARGE SCALE GENOMIC DNA]</scope>
    <source>
        <strain evidence="1 2">JCM 13323</strain>
    </source>
</reference>
<dbReference type="Proteomes" id="UP000466514">
    <property type="component" value="Chromosome"/>
</dbReference>
<keyword evidence="2" id="KW-1185">Reference proteome</keyword>
<dbReference type="InterPro" id="IPR011335">
    <property type="entry name" value="Restrct_endonuc-II-like"/>
</dbReference>
<gene>
    <name evidence="1" type="ORF">MPSYJ_31170</name>
</gene>
<dbReference type="KEGG" id="mpsc:MPSYJ_31170"/>
<protein>
    <recommendedName>
        <fullName evidence="3">DUF559 domain-containing protein</fullName>
    </recommendedName>
</protein>
<dbReference type="EMBL" id="AP022574">
    <property type="protein sequence ID" value="BBX69656.1"/>
    <property type="molecule type" value="Genomic_DNA"/>
</dbReference>
<dbReference type="AlphaFoldDB" id="A0A7I7MC83"/>
<dbReference type="SUPFAM" id="SSF52980">
    <property type="entry name" value="Restriction endonuclease-like"/>
    <property type="match status" value="1"/>
</dbReference>
<evidence type="ECO:0000313" key="1">
    <source>
        <dbReference type="EMBL" id="BBX69656.1"/>
    </source>
</evidence>
<sequence>MVVIGDGDDLVMTEVFLGREALGDGLPRHELRRWYKQMFRGVYLPKNATPTFEDRALGAWLTSDRQGVIAGAAASALHGARWVDVREPIELLVAERRRQPGLVIRMDRFRDDEVTTLAGMPVTTAARTAFDLGRHQPRALALGRLDALMRAAPYGLADVQRLIDRYGPVRGVRQLRELLPIVDGGAESLPESRLRLLLIDHGFAAPETQIAVSGGDGFTALLDMGWRDLRLAVEYDGAHHQSDRVQYLKDRRRLPGLMEREWEVLTFVNEDTPREVIARTYEAYVRRGGAEIDALAWVTRSSAPNRRFGREGGDGWAA</sequence>
<proteinExistence type="predicted"/>
<evidence type="ECO:0008006" key="3">
    <source>
        <dbReference type="Google" id="ProtNLM"/>
    </source>
</evidence>
<name>A0A7I7MC83_9MYCO</name>
<organism evidence="1 2">
    <name type="scientific">Mycolicibacterium psychrotolerans</name>
    <dbReference type="NCBI Taxonomy" id="216929"/>
    <lineage>
        <taxon>Bacteria</taxon>
        <taxon>Bacillati</taxon>
        <taxon>Actinomycetota</taxon>
        <taxon>Actinomycetes</taxon>
        <taxon>Mycobacteriales</taxon>
        <taxon>Mycobacteriaceae</taxon>
        <taxon>Mycolicibacterium</taxon>
    </lineage>
</organism>
<accession>A0A7I7MC83</accession>
<evidence type="ECO:0000313" key="2">
    <source>
        <dbReference type="Proteomes" id="UP000466514"/>
    </source>
</evidence>